<proteinExistence type="predicted"/>
<dbReference type="Proteomes" id="UP001212997">
    <property type="component" value="Unassembled WGS sequence"/>
</dbReference>
<dbReference type="AlphaFoldDB" id="A0AAD5YNE6"/>
<protein>
    <recommendedName>
        <fullName evidence="3">F-box domain-containing protein</fullName>
    </recommendedName>
</protein>
<sequence length="548" mass="62111">MTAPTFKSFMDEGRALLDARIAKMEESLRALKQERNTYCHAVRVPPEILTHIFLDVIDDIYESNGERTQQFYPPHVCRYWYEVALCSQEYWRYQPLYSGGELGPPDLLERARGRPLHLWGRFSANDQYWDSPGRDYILSQAESVNICLYHHFDTDDVDIPRFMKTFLKGCAPNLRSLTLSAESVNWVTIPEDTAAFGGNFPCLRFLSLECAEWSWRTPIFVSPLTHLILFAIIPWDDACIETLQQLSSLRYLDLAILTEPDGADTSFEPPTDPPSVKLENLEVLRLHGAVRLLGVLALELNIPLSASISFTADYPDDVLHREPFELEPLLLWLSRHLQRLDQASIPVHTMYIDSGGGINSSGTLRFHYSPDSIIDPVKLPKAESALPHLEIELYRESYRVFFNAILPMIILKLQLSTVQALCLNNLNVFPFDNEAALRSLAGVQALCFSATGTMNMPSGIISATRRHQGVMLLPALKTVVLHKTDFDRKFEDVISFFAERSKGGHPVEKVYLSQCKHVQEECLQTLRQHASTVEWDGLDLSKIGNVDG</sequence>
<comment type="caution">
    <text evidence="1">The sequence shown here is derived from an EMBL/GenBank/DDBJ whole genome shotgun (WGS) entry which is preliminary data.</text>
</comment>
<evidence type="ECO:0000313" key="2">
    <source>
        <dbReference type="Proteomes" id="UP001212997"/>
    </source>
</evidence>
<name>A0AAD5YNE6_9APHY</name>
<evidence type="ECO:0008006" key="3">
    <source>
        <dbReference type="Google" id="ProtNLM"/>
    </source>
</evidence>
<organism evidence="1 2">
    <name type="scientific">Meripilus lineatus</name>
    <dbReference type="NCBI Taxonomy" id="2056292"/>
    <lineage>
        <taxon>Eukaryota</taxon>
        <taxon>Fungi</taxon>
        <taxon>Dikarya</taxon>
        <taxon>Basidiomycota</taxon>
        <taxon>Agaricomycotina</taxon>
        <taxon>Agaricomycetes</taxon>
        <taxon>Polyporales</taxon>
        <taxon>Meripilaceae</taxon>
        <taxon>Meripilus</taxon>
    </lineage>
</organism>
<keyword evidence="2" id="KW-1185">Reference proteome</keyword>
<evidence type="ECO:0000313" key="1">
    <source>
        <dbReference type="EMBL" id="KAJ3491096.1"/>
    </source>
</evidence>
<accession>A0AAD5YNE6</accession>
<reference evidence="1" key="1">
    <citation type="submission" date="2022-07" db="EMBL/GenBank/DDBJ databases">
        <title>Genome Sequence of Physisporinus lineatus.</title>
        <authorList>
            <person name="Buettner E."/>
        </authorList>
    </citation>
    <scope>NUCLEOTIDE SEQUENCE</scope>
    <source>
        <strain evidence="1">VT162</strain>
    </source>
</reference>
<dbReference type="EMBL" id="JANAWD010000017">
    <property type="protein sequence ID" value="KAJ3491096.1"/>
    <property type="molecule type" value="Genomic_DNA"/>
</dbReference>
<gene>
    <name evidence="1" type="ORF">NLI96_g946</name>
</gene>